<dbReference type="Pfam" id="PF14420">
    <property type="entry name" value="Clr5"/>
    <property type="match status" value="1"/>
</dbReference>
<keyword evidence="3" id="KW-1185">Reference proteome</keyword>
<dbReference type="Proteomes" id="UP000184330">
    <property type="component" value="Unassembled WGS sequence"/>
</dbReference>
<evidence type="ECO:0000259" key="1">
    <source>
        <dbReference type="Pfam" id="PF14420"/>
    </source>
</evidence>
<feature type="domain" description="Clr5" evidence="1">
    <location>
        <begin position="17"/>
        <end position="67"/>
    </location>
</feature>
<dbReference type="OrthoDB" id="5308957at2759"/>
<dbReference type="AlphaFoldDB" id="A0A1L7XR59"/>
<reference evidence="2 3" key="1">
    <citation type="submission" date="2016-03" db="EMBL/GenBank/DDBJ databases">
        <authorList>
            <person name="Ploux O."/>
        </authorList>
    </citation>
    <scope>NUCLEOTIDE SEQUENCE [LARGE SCALE GENOMIC DNA]</scope>
    <source>
        <strain evidence="2 3">UAMH 11012</strain>
    </source>
</reference>
<dbReference type="EMBL" id="FJOG01000044">
    <property type="protein sequence ID" value="CZR67524.1"/>
    <property type="molecule type" value="Genomic_DNA"/>
</dbReference>
<evidence type="ECO:0000313" key="2">
    <source>
        <dbReference type="EMBL" id="CZR67524.1"/>
    </source>
</evidence>
<evidence type="ECO:0000313" key="3">
    <source>
        <dbReference type="Proteomes" id="UP000184330"/>
    </source>
</evidence>
<dbReference type="PANTHER" id="PTHR38788">
    <property type="entry name" value="CLR5 DOMAIN-CONTAINING PROTEIN"/>
    <property type="match status" value="1"/>
</dbReference>
<gene>
    <name evidence="2" type="ORF">PAC_17423</name>
</gene>
<accession>A0A1L7XR59</accession>
<dbReference type="PANTHER" id="PTHR38788:SF3">
    <property type="entry name" value="CLR5 DOMAIN-CONTAINING PROTEIN"/>
    <property type="match status" value="1"/>
</dbReference>
<organism evidence="2 3">
    <name type="scientific">Phialocephala subalpina</name>
    <dbReference type="NCBI Taxonomy" id="576137"/>
    <lineage>
        <taxon>Eukaryota</taxon>
        <taxon>Fungi</taxon>
        <taxon>Dikarya</taxon>
        <taxon>Ascomycota</taxon>
        <taxon>Pezizomycotina</taxon>
        <taxon>Leotiomycetes</taxon>
        <taxon>Helotiales</taxon>
        <taxon>Mollisiaceae</taxon>
        <taxon>Phialocephala</taxon>
        <taxon>Phialocephala fortinii species complex</taxon>
    </lineage>
</organism>
<protein>
    <recommendedName>
        <fullName evidence="1">Clr5 domain-containing protein</fullName>
    </recommendedName>
</protein>
<proteinExistence type="predicted"/>
<dbReference type="InterPro" id="IPR025676">
    <property type="entry name" value="Clr5_dom"/>
</dbReference>
<name>A0A1L7XR59_9HELO</name>
<sequence length="499" mass="57913">MNDPGEVSLKPAQTYTSQEWEQKRPLITRLYRDESRTLYQVRLALAQETFRPTEAMLKKRIKKWDLNRNFKEADMIYALNLALEREKSGKQTEFLIRERTVTFCDIQKYFRRKGIQDLQAFVDGKSSVQPTTTIRSYTPSAENAVEDDLDEVHTTAQSDLLSHSGPEIRPVSRTTLVQLEEILQFGRIFYDAVCRQGRAMDLCPEFRLPDLRIFHEHLRRAHLLLDQHRTAEAFQHFNDCFDLVPHLIRSECPILIPCLYQILIFDWHITSIDIIGRLVGFVADMMVTRNHPGASIARLLPQFVFIIMPLRRKQLHDRKVFEQSRDMARRARASTKAMLPREYPEYPLELSCDCELVGKIDWVPKKIGLPVARLDWTLSPALVSHVPTHNQKDDREYSDQEDAPMVMDKTTFQPSLDEQYSTDLFRSPAVLLGPTHLDGYQFVGFQQSTLVDMHTTPLSQSSTSDQLSYQFPTYEYHISFLEEGGSERSISCEFDWGLS</sequence>
<dbReference type="STRING" id="576137.A0A1L7XR59"/>